<dbReference type="Proteomes" id="UP000287872">
    <property type="component" value="Unassembled WGS sequence"/>
</dbReference>
<organism evidence="5 6">
    <name type="scientific">Clostridium tagluense</name>
    <dbReference type="NCBI Taxonomy" id="360422"/>
    <lineage>
        <taxon>Bacteria</taxon>
        <taxon>Bacillati</taxon>
        <taxon>Bacillota</taxon>
        <taxon>Clostridia</taxon>
        <taxon>Eubacteriales</taxon>
        <taxon>Clostridiaceae</taxon>
        <taxon>Clostridium</taxon>
    </lineage>
</organism>
<dbReference type="Gene3D" id="1.10.10.10">
    <property type="entry name" value="Winged helix-like DNA-binding domain superfamily/Winged helix DNA-binding domain"/>
    <property type="match status" value="1"/>
</dbReference>
<keyword evidence="6" id="KW-1185">Reference proteome</keyword>
<keyword evidence="2" id="KW-0238">DNA-binding</keyword>
<gene>
    <name evidence="5" type="ORF">Ctaglu_24370</name>
</gene>
<dbReference type="CDD" id="cd00090">
    <property type="entry name" value="HTH_ARSR"/>
    <property type="match status" value="1"/>
</dbReference>
<keyword evidence="1" id="KW-0805">Transcription regulation</keyword>
<dbReference type="PANTHER" id="PTHR43132">
    <property type="entry name" value="ARSENICAL RESISTANCE OPERON REPRESSOR ARSR-RELATED"/>
    <property type="match status" value="1"/>
</dbReference>
<evidence type="ECO:0000313" key="6">
    <source>
        <dbReference type="Proteomes" id="UP000287872"/>
    </source>
</evidence>
<accession>A0A401UMQ1</accession>
<dbReference type="Pfam" id="PF01022">
    <property type="entry name" value="HTH_5"/>
    <property type="match status" value="1"/>
</dbReference>
<protein>
    <submittedName>
        <fullName evidence="5">Transcriptional regulator</fullName>
    </submittedName>
</protein>
<dbReference type="InterPro" id="IPR036388">
    <property type="entry name" value="WH-like_DNA-bd_sf"/>
</dbReference>
<evidence type="ECO:0000259" key="4">
    <source>
        <dbReference type="PROSITE" id="PS50987"/>
    </source>
</evidence>
<dbReference type="InterPro" id="IPR001845">
    <property type="entry name" value="HTH_ArsR_DNA-bd_dom"/>
</dbReference>
<dbReference type="RefSeq" id="WP_125002135.1">
    <property type="nucleotide sequence ID" value="NZ_BHYK01000012.1"/>
</dbReference>
<evidence type="ECO:0000256" key="1">
    <source>
        <dbReference type="ARBA" id="ARBA00023015"/>
    </source>
</evidence>
<dbReference type="EMBL" id="BHYK01000012">
    <property type="protein sequence ID" value="GCD10814.1"/>
    <property type="molecule type" value="Genomic_DNA"/>
</dbReference>
<dbReference type="PANTHER" id="PTHR43132:SF2">
    <property type="entry name" value="ARSENICAL RESISTANCE OPERON REPRESSOR ARSR-RELATED"/>
    <property type="match status" value="1"/>
</dbReference>
<dbReference type="InterPro" id="IPR051011">
    <property type="entry name" value="Metal_resp_trans_reg"/>
</dbReference>
<keyword evidence="3" id="KW-0804">Transcription</keyword>
<reference evidence="5 6" key="1">
    <citation type="submission" date="2018-11" db="EMBL/GenBank/DDBJ databases">
        <title>Genome sequencing and assembly of Clostridium tagluense strain A121.</title>
        <authorList>
            <person name="Murakami T."/>
            <person name="Segawa T."/>
            <person name="Shcherbakova V.A."/>
            <person name="Mori H."/>
            <person name="Yoshimura Y."/>
        </authorList>
    </citation>
    <scope>NUCLEOTIDE SEQUENCE [LARGE SCALE GENOMIC DNA]</scope>
    <source>
        <strain evidence="5 6">A121</strain>
    </source>
</reference>
<evidence type="ECO:0000256" key="3">
    <source>
        <dbReference type="ARBA" id="ARBA00023163"/>
    </source>
</evidence>
<dbReference type="PRINTS" id="PR00778">
    <property type="entry name" value="HTHARSR"/>
</dbReference>
<dbReference type="InterPro" id="IPR011991">
    <property type="entry name" value="ArsR-like_HTH"/>
</dbReference>
<dbReference type="InterPro" id="IPR036390">
    <property type="entry name" value="WH_DNA-bd_sf"/>
</dbReference>
<comment type="caution">
    <text evidence="5">The sequence shown here is derived from an EMBL/GenBank/DDBJ whole genome shotgun (WGS) entry which is preliminary data.</text>
</comment>
<dbReference type="SUPFAM" id="SSF46785">
    <property type="entry name" value="Winged helix' DNA-binding domain"/>
    <property type="match status" value="1"/>
</dbReference>
<dbReference type="GO" id="GO:0003677">
    <property type="term" value="F:DNA binding"/>
    <property type="evidence" value="ECO:0007669"/>
    <property type="project" value="UniProtKB-KW"/>
</dbReference>
<dbReference type="GO" id="GO:0003700">
    <property type="term" value="F:DNA-binding transcription factor activity"/>
    <property type="evidence" value="ECO:0007669"/>
    <property type="project" value="InterPro"/>
</dbReference>
<dbReference type="SMART" id="SM00418">
    <property type="entry name" value="HTH_ARSR"/>
    <property type="match status" value="1"/>
</dbReference>
<sequence length="94" mass="10773">MDTDYKKYNEIAEILKVLAHPIRLCIVKGILDQGECNVSHMQSCLEIPQSTISQHLQKLRYAGVIEGTRHGLEVNYKIKDERIIKLINSILILN</sequence>
<proteinExistence type="predicted"/>
<evidence type="ECO:0000256" key="2">
    <source>
        <dbReference type="ARBA" id="ARBA00023125"/>
    </source>
</evidence>
<feature type="domain" description="HTH arsR-type" evidence="4">
    <location>
        <begin position="3"/>
        <end position="94"/>
    </location>
</feature>
<evidence type="ECO:0000313" key="5">
    <source>
        <dbReference type="EMBL" id="GCD10814.1"/>
    </source>
</evidence>
<dbReference type="PROSITE" id="PS50987">
    <property type="entry name" value="HTH_ARSR_2"/>
    <property type="match status" value="1"/>
</dbReference>
<dbReference type="AlphaFoldDB" id="A0A401UMQ1"/>
<name>A0A401UMQ1_9CLOT</name>
<dbReference type="NCBIfam" id="NF033788">
    <property type="entry name" value="HTH_metalloreg"/>
    <property type="match status" value="1"/>
</dbReference>
<dbReference type="OrthoDB" id="9802016at2"/>